<evidence type="ECO:0000256" key="2">
    <source>
        <dbReference type="ARBA" id="ARBA00022840"/>
    </source>
</evidence>
<dbReference type="Proteomes" id="UP000885672">
    <property type="component" value="Unassembled WGS sequence"/>
</dbReference>
<name>A0A7V0T6E4_UNCW3</name>
<dbReference type="PROSITE" id="PS00676">
    <property type="entry name" value="SIGMA54_INTERACT_2"/>
    <property type="match status" value="1"/>
</dbReference>
<dbReference type="Pfam" id="PF00072">
    <property type="entry name" value="Response_reg"/>
    <property type="match status" value="1"/>
</dbReference>
<evidence type="ECO:0000259" key="7">
    <source>
        <dbReference type="PROSITE" id="PS50045"/>
    </source>
</evidence>
<feature type="domain" description="Response regulatory" evidence="8">
    <location>
        <begin position="2"/>
        <end position="114"/>
    </location>
</feature>
<evidence type="ECO:0000259" key="8">
    <source>
        <dbReference type="PROSITE" id="PS50110"/>
    </source>
</evidence>
<keyword evidence="3" id="KW-0805">Transcription regulation</keyword>
<dbReference type="PROSITE" id="PS00688">
    <property type="entry name" value="SIGMA54_INTERACT_3"/>
    <property type="match status" value="1"/>
</dbReference>
<evidence type="ECO:0000256" key="6">
    <source>
        <dbReference type="PROSITE-ProRule" id="PRU00169"/>
    </source>
</evidence>
<dbReference type="SUPFAM" id="SSF52172">
    <property type="entry name" value="CheY-like"/>
    <property type="match status" value="1"/>
</dbReference>
<dbReference type="InterPro" id="IPR003593">
    <property type="entry name" value="AAA+_ATPase"/>
</dbReference>
<dbReference type="PROSITE" id="PS00675">
    <property type="entry name" value="SIGMA54_INTERACT_1"/>
    <property type="match status" value="1"/>
</dbReference>
<dbReference type="Pfam" id="PF00158">
    <property type="entry name" value="Sigma54_activat"/>
    <property type="match status" value="1"/>
</dbReference>
<dbReference type="Gene3D" id="1.10.8.60">
    <property type="match status" value="1"/>
</dbReference>
<dbReference type="Gene3D" id="1.10.10.60">
    <property type="entry name" value="Homeodomain-like"/>
    <property type="match status" value="1"/>
</dbReference>
<dbReference type="GO" id="GO:0005524">
    <property type="term" value="F:ATP binding"/>
    <property type="evidence" value="ECO:0007669"/>
    <property type="project" value="UniProtKB-KW"/>
</dbReference>
<comment type="caution">
    <text evidence="9">The sequence shown here is derived from an EMBL/GenBank/DDBJ whole genome shotgun (WGS) entry which is preliminary data.</text>
</comment>
<evidence type="ECO:0000256" key="5">
    <source>
        <dbReference type="ARBA" id="ARBA00023163"/>
    </source>
</evidence>
<evidence type="ECO:0000256" key="3">
    <source>
        <dbReference type="ARBA" id="ARBA00023015"/>
    </source>
</evidence>
<dbReference type="GO" id="GO:0000160">
    <property type="term" value="P:phosphorelay signal transduction system"/>
    <property type="evidence" value="ECO:0007669"/>
    <property type="project" value="InterPro"/>
</dbReference>
<proteinExistence type="predicted"/>
<dbReference type="SMART" id="SM00448">
    <property type="entry name" value="REC"/>
    <property type="match status" value="1"/>
</dbReference>
<evidence type="ECO:0000256" key="4">
    <source>
        <dbReference type="ARBA" id="ARBA00023125"/>
    </source>
</evidence>
<dbReference type="InterPro" id="IPR025944">
    <property type="entry name" value="Sigma_54_int_dom_CS"/>
</dbReference>
<dbReference type="FunFam" id="3.40.50.300:FF:000006">
    <property type="entry name" value="DNA-binding transcriptional regulator NtrC"/>
    <property type="match status" value="1"/>
</dbReference>
<dbReference type="CDD" id="cd00156">
    <property type="entry name" value="REC"/>
    <property type="match status" value="1"/>
</dbReference>
<keyword evidence="2" id="KW-0067">ATP-binding</keyword>
<dbReference type="SUPFAM" id="SSF46689">
    <property type="entry name" value="Homeodomain-like"/>
    <property type="match status" value="1"/>
</dbReference>
<reference evidence="9" key="1">
    <citation type="journal article" date="2020" name="mSystems">
        <title>Genome- and Community-Level Interaction Insights into Carbon Utilization and Element Cycling Functions of Hydrothermarchaeota in Hydrothermal Sediment.</title>
        <authorList>
            <person name="Zhou Z."/>
            <person name="Liu Y."/>
            <person name="Xu W."/>
            <person name="Pan J."/>
            <person name="Luo Z.H."/>
            <person name="Li M."/>
        </authorList>
    </citation>
    <scope>NUCLEOTIDE SEQUENCE [LARGE SCALE GENOMIC DNA]</scope>
    <source>
        <strain evidence="9">SpSt-1182</strain>
    </source>
</reference>
<dbReference type="InterPro" id="IPR025943">
    <property type="entry name" value="Sigma_54_int_dom_ATP-bd_2"/>
</dbReference>
<dbReference type="GO" id="GO:0006355">
    <property type="term" value="P:regulation of DNA-templated transcription"/>
    <property type="evidence" value="ECO:0007669"/>
    <property type="project" value="InterPro"/>
</dbReference>
<dbReference type="PANTHER" id="PTHR32071:SF117">
    <property type="entry name" value="PTS-DEPENDENT DIHYDROXYACETONE KINASE OPERON REGULATORY PROTEIN-RELATED"/>
    <property type="match status" value="1"/>
</dbReference>
<keyword evidence="5" id="KW-0804">Transcription</keyword>
<dbReference type="GO" id="GO:0043565">
    <property type="term" value="F:sequence-specific DNA binding"/>
    <property type="evidence" value="ECO:0007669"/>
    <property type="project" value="InterPro"/>
</dbReference>
<dbReference type="InterPro" id="IPR001789">
    <property type="entry name" value="Sig_transdc_resp-reg_receiver"/>
</dbReference>
<dbReference type="AlphaFoldDB" id="A0A7V0T6E4"/>
<accession>A0A7V0T6E4</accession>
<keyword evidence="4" id="KW-0238">DNA-binding</keyword>
<evidence type="ECO:0000313" key="9">
    <source>
        <dbReference type="EMBL" id="HDQ99798.1"/>
    </source>
</evidence>
<dbReference type="PROSITE" id="PS50045">
    <property type="entry name" value="SIGMA54_INTERACT_4"/>
    <property type="match status" value="1"/>
</dbReference>
<keyword evidence="1" id="KW-0547">Nucleotide-binding</keyword>
<dbReference type="EMBL" id="DSBX01000219">
    <property type="protein sequence ID" value="HDQ99798.1"/>
    <property type="molecule type" value="Genomic_DNA"/>
</dbReference>
<dbReference type="Pfam" id="PF02954">
    <property type="entry name" value="HTH_8"/>
    <property type="match status" value="1"/>
</dbReference>
<sequence>MRILIVDDEERFARNVAEELVERGHRVAVETSGSAALEALARGGYDAVVTDLRMTPVDGMAVLNRARALGCEVVMMTAYGDVGTAVAAMKAGAADFVTKPFDLDELALKLERLAGQVALREENAALRQELARDDRWREMVGTSAALARVRALVEKVAPSEASVLVLGESGTGKELVARMIHRLSPRASRPFVAVHAAALPETLLESELFGYEKGAFTGAAGRKRGRLEAAEGGTLFLDEVGELPPSFQVKLLRFLQDRTFVRVGGNETITVDARVVAATNRDLAAAARDGGFREDLYYRLSVFPITVPPLRERRGDIRLLVGHILRRLGCAREPGAEVIRLLAGHDWPGNVRELENVLERALILAAGEEIGPEHIQLPERTFKPSAPAGPGAHSLAEVEERMLHEALAKAGGNKSKAAKMLGITRRMLYTRLRKQEESEPGGTE</sequence>
<dbReference type="InterPro" id="IPR027417">
    <property type="entry name" value="P-loop_NTPase"/>
</dbReference>
<feature type="domain" description="Sigma-54 factor interaction" evidence="7">
    <location>
        <begin position="139"/>
        <end position="363"/>
    </location>
</feature>
<dbReference type="Gene3D" id="3.40.50.2300">
    <property type="match status" value="1"/>
</dbReference>
<dbReference type="SMART" id="SM00382">
    <property type="entry name" value="AAA"/>
    <property type="match status" value="1"/>
</dbReference>
<dbReference type="PRINTS" id="PR01590">
    <property type="entry name" value="HTHFIS"/>
</dbReference>
<dbReference type="InterPro" id="IPR025662">
    <property type="entry name" value="Sigma_54_int_dom_ATP-bd_1"/>
</dbReference>
<evidence type="ECO:0000256" key="1">
    <source>
        <dbReference type="ARBA" id="ARBA00022741"/>
    </source>
</evidence>
<dbReference type="PROSITE" id="PS50110">
    <property type="entry name" value="RESPONSE_REGULATORY"/>
    <property type="match status" value="1"/>
</dbReference>
<dbReference type="InterPro" id="IPR002197">
    <property type="entry name" value="HTH_Fis"/>
</dbReference>
<organism evidence="9">
    <name type="scientific">candidate division WOR-3 bacterium</name>
    <dbReference type="NCBI Taxonomy" id="2052148"/>
    <lineage>
        <taxon>Bacteria</taxon>
        <taxon>Bacteria division WOR-3</taxon>
    </lineage>
</organism>
<dbReference type="InterPro" id="IPR009057">
    <property type="entry name" value="Homeodomain-like_sf"/>
</dbReference>
<dbReference type="CDD" id="cd00009">
    <property type="entry name" value="AAA"/>
    <property type="match status" value="1"/>
</dbReference>
<keyword evidence="6" id="KW-0597">Phosphoprotein</keyword>
<dbReference type="InterPro" id="IPR011006">
    <property type="entry name" value="CheY-like_superfamily"/>
</dbReference>
<protein>
    <submittedName>
        <fullName evidence="9">Sigma-54-dependent Fis family transcriptional regulator</fullName>
    </submittedName>
</protein>
<feature type="modified residue" description="4-aspartylphosphate" evidence="6">
    <location>
        <position position="51"/>
    </location>
</feature>
<dbReference type="InterPro" id="IPR058031">
    <property type="entry name" value="AAA_lid_NorR"/>
</dbReference>
<dbReference type="PANTHER" id="PTHR32071">
    <property type="entry name" value="TRANSCRIPTIONAL REGULATORY PROTEIN"/>
    <property type="match status" value="1"/>
</dbReference>
<gene>
    <name evidence="9" type="ORF">ENN51_05900</name>
</gene>
<dbReference type="SUPFAM" id="SSF52540">
    <property type="entry name" value="P-loop containing nucleoside triphosphate hydrolases"/>
    <property type="match status" value="1"/>
</dbReference>
<dbReference type="Gene3D" id="3.40.50.300">
    <property type="entry name" value="P-loop containing nucleotide triphosphate hydrolases"/>
    <property type="match status" value="1"/>
</dbReference>
<dbReference type="InterPro" id="IPR002078">
    <property type="entry name" value="Sigma_54_int"/>
</dbReference>
<dbReference type="Pfam" id="PF25601">
    <property type="entry name" value="AAA_lid_14"/>
    <property type="match status" value="1"/>
</dbReference>